<dbReference type="EC" id="3.2.1.14" evidence="2"/>
<evidence type="ECO:0000256" key="1">
    <source>
        <dbReference type="ARBA" id="ARBA00000822"/>
    </source>
</evidence>
<evidence type="ECO:0000313" key="6">
    <source>
        <dbReference type="Proteomes" id="UP000601055"/>
    </source>
</evidence>
<feature type="domain" description="GH18" evidence="4">
    <location>
        <begin position="1"/>
        <end position="353"/>
    </location>
</feature>
<dbReference type="GO" id="GO:0008843">
    <property type="term" value="F:endochitinase activity"/>
    <property type="evidence" value="ECO:0007669"/>
    <property type="project" value="UniProtKB-EC"/>
</dbReference>
<dbReference type="InterPro" id="IPR017853">
    <property type="entry name" value="GH"/>
</dbReference>
<dbReference type="SUPFAM" id="SSF51445">
    <property type="entry name" value="(Trans)glycosidases"/>
    <property type="match status" value="1"/>
</dbReference>
<accession>A0A923DZ15</accession>
<evidence type="ECO:0000256" key="3">
    <source>
        <dbReference type="ARBA" id="ARBA00023024"/>
    </source>
</evidence>
<dbReference type="GO" id="GO:0008061">
    <property type="term" value="F:chitin binding"/>
    <property type="evidence" value="ECO:0007669"/>
    <property type="project" value="InterPro"/>
</dbReference>
<dbReference type="InterPro" id="IPR029070">
    <property type="entry name" value="Chitinase_insertion_sf"/>
</dbReference>
<dbReference type="AlphaFoldDB" id="A0A923DZ15"/>
<dbReference type="Proteomes" id="UP000601055">
    <property type="component" value="Unassembled WGS sequence"/>
</dbReference>
<organism evidence="5 6">
    <name type="scientific">Pedobacter planticolens</name>
    <dbReference type="NCBI Taxonomy" id="2679964"/>
    <lineage>
        <taxon>Bacteria</taxon>
        <taxon>Pseudomonadati</taxon>
        <taxon>Bacteroidota</taxon>
        <taxon>Sphingobacteriia</taxon>
        <taxon>Sphingobacteriales</taxon>
        <taxon>Sphingobacteriaceae</taxon>
        <taxon>Pedobacter</taxon>
    </lineage>
</organism>
<dbReference type="InterPro" id="IPR050314">
    <property type="entry name" value="Glycosyl_Hydrlase_18"/>
</dbReference>
<keyword evidence="3" id="KW-0146">Chitin degradation</keyword>
<keyword evidence="3" id="KW-0624">Polysaccharide degradation</keyword>
<name>A0A923DZ15_9SPHI</name>
<keyword evidence="6" id="KW-1185">Reference proteome</keyword>
<comment type="caution">
    <text evidence="5">The sequence shown here is derived from an EMBL/GenBank/DDBJ whole genome shotgun (WGS) entry which is preliminary data.</text>
</comment>
<dbReference type="SMART" id="SM00636">
    <property type="entry name" value="Glyco_18"/>
    <property type="match status" value="1"/>
</dbReference>
<evidence type="ECO:0000313" key="5">
    <source>
        <dbReference type="EMBL" id="MBB2144594.1"/>
    </source>
</evidence>
<evidence type="ECO:0000256" key="2">
    <source>
        <dbReference type="ARBA" id="ARBA00012729"/>
    </source>
</evidence>
<dbReference type="PROSITE" id="PS51910">
    <property type="entry name" value="GH18_2"/>
    <property type="match status" value="1"/>
</dbReference>
<dbReference type="InterPro" id="IPR001223">
    <property type="entry name" value="Glyco_hydro18_cat"/>
</dbReference>
<dbReference type="PANTHER" id="PTHR11177:SF317">
    <property type="entry name" value="CHITINASE 12-RELATED"/>
    <property type="match status" value="1"/>
</dbReference>
<dbReference type="Gene3D" id="3.10.50.10">
    <property type="match status" value="1"/>
</dbReference>
<dbReference type="GO" id="GO:0006032">
    <property type="term" value="P:chitin catabolic process"/>
    <property type="evidence" value="ECO:0007669"/>
    <property type="project" value="UniProtKB-KW"/>
</dbReference>
<gene>
    <name evidence="5" type="ORF">GM921_03800</name>
</gene>
<dbReference type="GO" id="GO:0005975">
    <property type="term" value="P:carbohydrate metabolic process"/>
    <property type="evidence" value="ECO:0007669"/>
    <property type="project" value="InterPro"/>
</dbReference>
<evidence type="ECO:0000259" key="4">
    <source>
        <dbReference type="PROSITE" id="PS51910"/>
    </source>
</evidence>
<protein>
    <recommendedName>
        <fullName evidence="2">chitinase</fullName>
        <ecNumber evidence="2">3.2.1.14</ecNumber>
    </recommendedName>
</protein>
<comment type="catalytic activity">
    <reaction evidence="1">
        <text>Random endo-hydrolysis of N-acetyl-beta-D-glucosaminide (1-&gt;4)-beta-linkages in chitin and chitodextrins.</text>
        <dbReference type="EC" id="3.2.1.14"/>
    </reaction>
</comment>
<proteinExistence type="predicted"/>
<dbReference type="GO" id="GO:0005576">
    <property type="term" value="C:extracellular region"/>
    <property type="evidence" value="ECO:0007669"/>
    <property type="project" value="TreeGrafter"/>
</dbReference>
<reference evidence="5" key="1">
    <citation type="submission" date="2019-11" db="EMBL/GenBank/DDBJ databases">
        <title>Description of Pedobacter sp. LMG 31464T.</title>
        <authorList>
            <person name="Carlier A."/>
            <person name="Qi S."/>
            <person name="Vandamme P."/>
        </authorList>
    </citation>
    <scope>NUCLEOTIDE SEQUENCE</scope>
    <source>
        <strain evidence="5">LMG 31464</strain>
    </source>
</reference>
<dbReference type="Gene3D" id="3.20.20.80">
    <property type="entry name" value="Glycosidases"/>
    <property type="match status" value="2"/>
</dbReference>
<dbReference type="PANTHER" id="PTHR11177">
    <property type="entry name" value="CHITINASE"/>
    <property type="match status" value="1"/>
</dbReference>
<dbReference type="RefSeq" id="WP_182921281.1">
    <property type="nucleotide sequence ID" value="NZ_WNXD01000001.1"/>
</dbReference>
<sequence>MQLLSKYYGYSYNDINYSNVTHIDFGFMTSASASDATLVYQDQANITAQTNYYGDLTDKSFIGYGDKLLAKAHAANVKVLIALAGGTATGVTNLQAIFANTILRGQFVSNIVTLCEQKGYDGIALDYEYPTSNTDGLNILTFMQDLRIAFVKSTVLKNKKMYTTLAVATGDWAAKYYDFTSLAKCVDWFSPMTYEYGSDTKAIINAPLYQNSAIGNTSSVNDAISYYLNTRGVNPLQLVMGVPFYGWQYSNYTALGATATGGARATKDIYNDNIKGGTFTEMWDATSQHTYYVNTTTHMMVVYDDTKDFVTKSTYIKAKGLKGAMIWELSRGFVSGATDTNPYLTALGNNLLR</sequence>
<dbReference type="InterPro" id="IPR011583">
    <property type="entry name" value="Chitinase_II/V-like_cat"/>
</dbReference>
<dbReference type="Pfam" id="PF00704">
    <property type="entry name" value="Glyco_hydro_18"/>
    <property type="match status" value="1"/>
</dbReference>
<dbReference type="EMBL" id="WNXD01000001">
    <property type="protein sequence ID" value="MBB2144594.1"/>
    <property type="molecule type" value="Genomic_DNA"/>
</dbReference>
<keyword evidence="3" id="KW-0119">Carbohydrate metabolism</keyword>